<comment type="caution">
    <text evidence="3">The sequence shown here is derived from an EMBL/GenBank/DDBJ whole genome shotgun (WGS) entry which is preliminary data.</text>
</comment>
<organism evidence="3 4">
    <name type="scientific">Orbilia blumenaviensis</name>
    <dbReference type="NCBI Taxonomy" id="1796055"/>
    <lineage>
        <taxon>Eukaryota</taxon>
        <taxon>Fungi</taxon>
        <taxon>Dikarya</taxon>
        <taxon>Ascomycota</taxon>
        <taxon>Pezizomycotina</taxon>
        <taxon>Orbiliomycetes</taxon>
        <taxon>Orbiliales</taxon>
        <taxon>Orbiliaceae</taxon>
        <taxon>Orbilia</taxon>
    </lineage>
</organism>
<dbReference type="Pfam" id="PF00082">
    <property type="entry name" value="Peptidase_S8"/>
    <property type="match status" value="1"/>
</dbReference>
<evidence type="ECO:0000259" key="2">
    <source>
        <dbReference type="Pfam" id="PF00082"/>
    </source>
</evidence>
<feature type="region of interest" description="Disordered" evidence="1">
    <location>
        <begin position="250"/>
        <end position="283"/>
    </location>
</feature>
<evidence type="ECO:0000256" key="1">
    <source>
        <dbReference type="SAM" id="MobiDB-lite"/>
    </source>
</evidence>
<dbReference type="Gene3D" id="3.40.50.200">
    <property type="entry name" value="Peptidase S8/S53 domain"/>
    <property type="match status" value="1"/>
</dbReference>
<dbReference type="AlphaFoldDB" id="A0AAV9UDF2"/>
<evidence type="ECO:0000313" key="3">
    <source>
        <dbReference type="EMBL" id="KAK6338256.1"/>
    </source>
</evidence>
<feature type="compositionally biased region" description="Basic and acidic residues" evidence="1">
    <location>
        <begin position="250"/>
        <end position="264"/>
    </location>
</feature>
<dbReference type="CDD" id="cd00306">
    <property type="entry name" value="Peptidases_S8_S53"/>
    <property type="match status" value="1"/>
</dbReference>
<evidence type="ECO:0000313" key="4">
    <source>
        <dbReference type="Proteomes" id="UP001373714"/>
    </source>
</evidence>
<accession>A0AAV9UDF2</accession>
<dbReference type="GO" id="GO:0004252">
    <property type="term" value="F:serine-type endopeptidase activity"/>
    <property type="evidence" value="ECO:0007669"/>
    <property type="project" value="InterPro"/>
</dbReference>
<reference evidence="3 4" key="1">
    <citation type="submission" date="2019-10" db="EMBL/GenBank/DDBJ databases">
        <authorList>
            <person name="Palmer J.M."/>
        </authorList>
    </citation>
    <scope>NUCLEOTIDE SEQUENCE [LARGE SCALE GENOMIC DNA]</scope>
    <source>
        <strain evidence="3 4">TWF730</strain>
    </source>
</reference>
<dbReference type="Proteomes" id="UP001373714">
    <property type="component" value="Unassembled WGS sequence"/>
</dbReference>
<dbReference type="GO" id="GO:0006508">
    <property type="term" value="P:proteolysis"/>
    <property type="evidence" value="ECO:0007669"/>
    <property type="project" value="InterPro"/>
</dbReference>
<keyword evidence="4" id="KW-1185">Reference proteome</keyword>
<name>A0AAV9UDF2_9PEZI</name>
<dbReference type="InterPro" id="IPR036852">
    <property type="entry name" value="Peptidase_S8/S53_dom_sf"/>
</dbReference>
<gene>
    <name evidence="3" type="ORF">TWF730_002324</name>
</gene>
<dbReference type="SUPFAM" id="SSF52743">
    <property type="entry name" value="Subtilisin-like"/>
    <property type="match status" value="1"/>
</dbReference>
<sequence length="314" mass="35335">MLKIYDHIKSNSMGRPCIVNIAAEFYRKEGDDIAEVVKKLHGLENVIVVTMAGDGAPGDKISHSPASLGAKKDLKRLVVVGGADNEFKNLLQYDESFLNMVWAPIDNIFAPQFPDPRLREDQLRSYMYYEEHYSGTSSATAFVSGMLANYISRNPSSPTRVKDAVKELKALSYTRDPQDGQNVKLIWNGIASSEWPARPDARIKASVGSDKRLLIYRDREERLYVYEGSGSEDEEIYRQEVVARLEDLDSEHQGPGSEQRDLPSEHQGPGSEQRDLPSVEYRNIVSEHEGLVSEYQDLITEYENAAPEGTSSEW</sequence>
<dbReference type="EMBL" id="JAVHNS010000012">
    <property type="protein sequence ID" value="KAK6338256.1"/>
    <property type="molecule type" value="Genomic_DNA"/>
</dbReference>
<feature type="domain" description="Peptidase S8/S53" evidence="2">
    <location>
        <begin position="8"/>
        <end position="163"/>
    </location>
</feature>
<protein>
    <recommendedName>
        <fullName evidence="2">Peptidase S8/S53 domain-containing protein</fullName>
    </recommendedName>
</protein>
<proteinExistence type="predicted"/>
<dbReference type="InterPro" id="IPR000209">
    <property type="entry name" value="Peptidase_S8/S53_dom"/>
</dbReference>